<protein>
    <recommendedName>
        <fullName evidence="4">PE-PGRS family protein</fullName>
    </recommendedName>
</protein>
<reference evidence="2 3" key="1">
    <citation type="submission" date="2021-07" db="EMBL/GenBank/DDBJ databases">
        <title>Whole genome sequencing of non-tuberculosis mycobacteria type-strains.</title>
        <authorList>
            <person name="Igarashi Y."/>
            <person name="Osugi A."/>
            <person name="Mitarai S."/>
        </authorList>
    </citation>
    <scope>NUCLEOTIDE SEQUENCE [LARGE SCALE GENOMIC DNA]</scope>
    <source>
        <strain evidence="2 3">JCM 16370</strain>
    </source>
</reference>
<keyword evidence="3" id="KW-1185">Reference proteome</keyword>
<dbReference type="Proteomes" id="UP000825367">
    <property type="component" value="Chromosome"/>
</dbReference>
<sequence length="375" mass="37292">MHIAVRSTVATGVAMVGAGAIALAPIHPVGPVALPLSEINVPAAVSTMEVELAALPNPITPWVNVFTTAVTNAGALGSAWLEDPAPVARQLALNWIGYGQTTATALRDAVQGAIDYFGTTFPQALQTAFQQIRDGQLSAAGSTLSDAVLGTILYVGAPLFPLAAIPGQITENLNKAVLAATDINSLFGLVLGAAGPVGGVIRAVGDTAQQFLDAVNEKDYNAAAQAVFDVAPNIVTAIINGYTTTDGTLYPGLLTPPDDQGINAGLGYTLLVSIPRAIATALGATAPAPVTRPAASLKAASADATEASDLTEATDTKAQPSAPKSSVGGSKANAKTGAKTATAAKKPTGAKKSTGAKSARPSKGSGHGGGGSAAE</sequence>
<accession>A0ABX8VIV0</accession>
<feature type="compositionally biased region" description="Low complexity" evidence="1">
    <location>
        <begin position="301"/>
        <end position="311"/>
    </location>
</feature>
<proteinExistence type="predicted"/>
<feature type="compositionally biased region" description="Gly residues" evidence="1">
    <location>
        <begin position="365"/>
        <end position="375"/>
    </location>
</feature>
<evidence type="ECO:0000313" key="2">
    <source>
        <dbReference type="EMBL" id="QYL17710.1"/>
    </source>
</evidence>
<organism evidence="2 3">
    <name type="scientific">Mycolicibacterium pallens</name>
    <dbReference type="NCBI Taxonomy" id="370524"/>
    <lineage>
        <taxon>Bacteria</taxon>
        <taxon>Bacillati</taxon>
        <taxon>Actinomycetota</taxon>
        <taxon>Actinomycetes</taxon>
        <taxon>Mycobacteriales</taxon>
        <taxon>Mycobacteriaceae</taxon>
        <taxon>Mycolicibacterium</taxon>
    </lineage>
</organism>
<dbReference type="EMBL" id="CP080333">
    <property type="protein sequence ID" value="QYL17710.1"/>
    <property type="molecule type" value="Genomic_DNA"/>
</dbReference>
<evidence type="ECO:0008006" key="4">
    <source>
        <dbReference type="Google" id="ProtNLM"/>
    </source>
</evidence>
<name>A0ABX8VIV0_9MYCO</name>
<dbReference type="RefSeq" id="WP_220046057.1">
    <property type="nucleotide sequence ID" value="NZ_BAAAVX010000003.1"/>
</dbReference>
<feature type="region of interest" description="Disordered" evidence="1">
    <location>
        <begin position="301"/>
        <end position="375"/>
    </location>
</feature>
<feature type="compositionally biased region" description="Low complexity" evidence="1">
    <location>
        <begin position="328"/>
        <end position="357"/>
    </location>
</feature>
<evidence type="ECO:0000313" key="3">
    <source>
        <dbReference type="Proteomes" id="UP000825367"/>
    </source>
</evidence>
<evidence type="ECO:0000256" key="1">
    <source>
        <dbReference type="SAM" id="MobiDB-lite"/>
    </source>
</evidence>
<gene>
    <name evidence="2" type="ORF">K0O64_03865</name>
</gene>